<dbReference type="InterPro" id="IPR001623">
    <property type="entry name" value="DnaJ_domain"/>
</dbReference>
<dbReference type="AlphaFoldDB" id="A0A9P1G9W6"/>
<keyword evidence="1" id="KW-0547">Nucleotide-binding</keyword>
<dbReference type="GO" id="GO:0005524">
    <property type="term" value="F:ATP binding"/>
    <property type="evidence" value="ECO:0007669"/>
    <property type="project" value="UniProtKB-KW"/>
</dbReference>
<dbReference type="Pfam" id="PF00501">
    <property type="entry name" value="AMP-binding"/>
    <property type="match status" value="1"/>
</dbReference>
<feature type="compositionally biased region" description="Basic and acidic residues" evidence="3">
    <location>
        <begin position="680"/>
        <end position="698"/>
    </location>
</feature>
<dbReference type="Gene3D" id="1.10.287.110">
    <property type="entry name" value="DnaJ domain"/>
    <property type="match status" value="1"/>
</dbReference>
<evidence type="ECO:0000313" key="7">
    <source>
        <dbReference type="Proteomes" id="UP001152797"/>
    </source>
</evidence>
<reference evidence="6 7" key="2">
    <citation type="submission" date="2024-05" db="EMBL/GenBank/DDBJ databases">
        <authorList>
            <person name="Chen Y."/>
            <person name="Shah S."/>
            <person name="Dougan E. K."/>
            <person name="Thang M."/>
            <person name="Chan C."/>
        </authorList>
    </citation>
    <scope>NUCLEOTIDE SEQUENCE [LARGE SCALE GENOMIC DNA]</scope>
</reference>
<feature type="domain" description="J" evidence="4">
    <location>
        <begin position="604"/>
        <end position="661"/>
    </location>
</feature>
<sequence length="935" mass="104080">MAVFSREVPGTEVAMDHVSQKRQKRRTPRHRILKLVGAHRTEPVLALFDEESGEQIKTSYENFQNARRKYPQRPFLGHRPIAADGSAGPYVWSTFEEVGKRSENFGSGLLNLDLCPARPDPEIRNRGMLGIYAKNRPEWVIAEQGCFTQSIVTVPMYDTLGADSVAYVVKQCGLKTVLCSAATLNMAVDCKASSPSLECLIVMDLTEDLKKKVTDAGLQALSVEEVEKAGSAKPRQHLAPSPQDILTFCYTSGTTGDPKGVLVTHENLASAFGASRGRKPFTTITGNDVLLSYLPLPHIFERMVQFGSVFGGAAIGFYQGDTLKIVDDLQALRPTIFPSVPRLLTRVHDRLLAGVREAGGLKKALFDRAYAAKKAALVHGKNTHPVWDRLVFSKIAEKVGLDKVRVMLTGSAPIADHVLDFLRIVFACPVFEGYGLSETAGAGAVTADGDLAPGTVGAVLSCNELRLKDVPDMGYLRTDQVHKAGEREIPCHGRGEICFKGTNLFKGYYKMPNKTAEAIDEDGWFHSGDIGMWLPDGRLKIIDRKKNIFKLAQGEYVAPEKIEGLNVQSHFVAQSFVYGDSLKTQLVAIVVPDPDTAASWAKQRAATLLGVSCRAGRAEVESAFRRRALRCHPDRHPKDALAKVRFLRLSKAKEVLLQALKDPRHPNVQRPSAGASAASDARERTERAERAEKARTNREGVASEAKMAKEAREREKREKARERRERREKEAKAAARAAQAAELKRREAEAKLKKEKEQKEKEEAAKRRAAAMAEEMRRERIATAERRRGEIFEAFRKRKASKTNQETGSQEQQNQAQRSSPQAAVRIQHDPGFQLSDRHRKALQRLEKQRQGEMPRTTGSWWVADSEVDRFLKREAKLSGFEVIKAVFLEPTPWDPGGEVLTPTFKLQRNKAKDKYQARIDELYAELEAAPPSKL</sequence>
<dbReference type="Proteomes" id="UP001152797">
    <property type="component" value="Unassembled WGS sequence"/>
</dbReference>
<gene>
    <name evidence="5" type="ORF">C1SCF055_LOCUS31986</name>
</gene>
<dbReference type="InterPro" id="IPR036869">
    <property type="entry name" value="J_dom_sf"/>
</dbReference>
<dbReference type="InterPro" id="IPR020845">
    <property type="entry name" value="AMP-binding_CS"/>
</dbReference>
<comment type="caution">
    <text evidence="5">The sequence shown here is derived from an EMBL/GenBank/DDBJ whole genome shotgun (WGS) entry which is preliminary data.</text>
</comment>
<evidence type="ECO:0000256" key="1">
    <source>
        <dbReference type="ARBA" id="ARBA00022741"/>
    </source>
</evidence>
<feature type="compositionally biased region" description="Polar residues" evidence="3">
    <location>
        <begin position="802"/>
        <end position="822"/>
    </location>
</feature>
<evidence type="ECO:0000256" key="2">
    <source>
        <dbReference type="ARBA" id="ARBA00022840"/>
    </source>
</evidence>
<name>A0A9P1G9W6_9DINO</name>
<evidence type="ECO:0000259" key="4">
    <source>
        <dbReference type="PROSITE" id="PS50076"/>
    </source>
</evidence>
<dbReference type="EMBL" id="CAMXCT020003802">
    <property type="protein sequence ID" value="CAL1159716.1"/>
    <property type="molecule type" value="Genomic_DNA"/>
</dbReference>
<dbReference type="SUPFAM" id="SSF56801">
    <property type="entry name" value="Acetyl-CoA synthetase-like"/>
    <property type="match status" value="1"/>
</dbReference>
<feature type="region of interest" description="Disordered" evidence="3">
    <location>
        <begin position="1"/>
        <end position="27"/>
    </location>
</feature>
<dbReference type="SUPFAM" id="SSF46565">
    <property type="entry name" value="Chaperone J-domain"/>
    <property type="match status" value="1"/>
</dbReference>
<dbReference type="InterPro" id="IPR042099">
    <property type="entry name" value="ANL_N_sf"/>
</dbReference>
<reference evidence="5" key="1">
    <citation type="submission" date="2022-10" db="EMBL/GenBank/DDBJ databases">
        <authorList>
            <person name="Chen Y."/>
            <person name="Dougan E. K."/>
            <person name="Chan C."/>
            <person name="Rhodes N."/>
            <person name="Thang M."/>
        </authorList>
    </citation>
    <scope>NUCLEOTIDE SEQUENCE</scope>
</reference>
<feature type="compositionally biased region" description="Basic and acidic residues" evidence="3">
    <location>
        <begin position="774"/>
        <end position="795"/>
    </location>
</feature>
<keyword evidence="2" id="KW-0067">ATP-binding</keyword>
<dbReference type="GO" id="GO:0005783">
    <property type="term" value="C:endoplasmic reticulum"/>
    <property type="evidence" value="ECO:0007669"/>
    <property type="project" value="TreeGrafter"/>
</dbReference>
<dbReference type="Pfam" id="PF00226">
    <property type="entry name" value="DnaJ"/>
    <property type="match status" value="1"/>
</dbReference>
<evidence type="ECO:0000313" key="6">
    <source>
        <dbReference type="EMBL" id="CAL4793653.1"/>
    </source>
</evidence>
<organism evidence="5">
    <name type="scientific">Cladocopium goreaui</name>
    <dbReference type="NCBI Taxonomy" id="2562237"/>
    <lineage>
        <taxon>Eukaryota</taxon>
        <taxon>Sar</taxon>
        <taxon>Alveolata</taxon>
        <taxon>Dinophyceae</taxon>
        <taxon>Suessiales</taxon>
        <taxon>Symbiodiniaceae</taxon>
        <taxon>Cladocopium</taxon>
    </lineage>
</organism>
<dbReference type="OrthoDB" id="1700726at2759"/>
<dbReference type="CDD" id="cd06257">
    <property type="entry name" value="DnaJ"/>
    <property type="match status" value="1"/>
</dbReference>
<dbReference type="PANTHER" id="PTHR43272:SF33">
    <property type="entry name" value="AMP-BINDING DOMAIN-CONTAINING PROTEIN-RELATED"/>
    <property type="match status" value="1"/>
</dbReference>
<dbReference type="InterPro" id="IPR000873">
    <property type="entry name" value="AMP-dep_synth/lig_dom"/>
</dbReference>
<feature type="region of interest" description="Disordered" evidence="3">
    <location>
        <begin position="658"/>
        <end position="839"/>
    </location>
</feature>
<dbReference type="PROSITE" id="PS00455">
    <property type="entry name" value="AMP_BINDING"/>
    <property type="match status" value="1"/>
</dbReference>
<dbReference type="EMBL" id="CAMXCT030003802">
    <property type="protein sequence ID" value="CAL4793653.1"/>
    <property type="molecule type" value="Genomic_DNA"/>
</dbReference>
<protein>
    <submittedName>
        <fullName evidence="6">Long chain acyl-CoA synthetase 7, peroxisomal (AtLACS7)</fullName>
    </submittedName>
</protein>
<accession>A0A9P1G9W6</accession>
<dbReference type="GO" id="GO:0016020">
    <property type="term" value="C:membrane"/>
    <property type="evidence" value="ECO:0007669"/>
    <property type="project" value="TreeGrafter"/>
</dbReference>
<dbReference type="SMART" id="SM00271">
    <property type="entry name" value="DnaJ"/>
    <property type="match status" value="1"/>
</dbReference>
<evidence type="ECO:0000256" key="3">
    <source>
        <dbReference type="SAM" id="MobiDB-lite"/>
    </source>
</evidence>
<dbReference type="GO" id="GO:0004467">
    <property type="term" value="F:long-chain fatty acid-CoA ligase activity"/>
    <property type="evidence" value="ECO:0007669"/>
    <property type="project" value="TreeGrafter"/>
</dbReference>
<dbReference type="PANTHER" id="PTHR43272">
    <property type="entry name" value="LONG-CHAIN-FATTY-ACID--COA LIGASE"/>
    <property type="match status" value="1"/>
</dbReference>
<feature type="compositionally biased region" description="Basic and acidic residues" evidence="3">
    <location>
        <begin position="742"/>
        <end position="766"/>
    </location>
</feature>
<evidence type="ECO:0000313" key="5">
    <source>
        <dbReference type="EMBL" id="CAI4006341.1"/>
    </source>
</evidence>
<dbReference type="Gene3D" id="3.40.50.12780">
    <property type="entry name" value="N-terminal domain of ligase-like"/>
    <property type="match status" value="1"/>
</dbReference>
<dbReference type="PROSITE" id="PS50076">
    <property type="entry name" value="DNAJ_2"/>
    <property type="match status" value="1"/>
</dbReference>
<feature type="compositionally biased region" description="Basic and acidic residues" evidence="3">
    <location>
        <begin position="706"/>
        <end position="733"/>
    </location>
</feature>
<dbReference type="EMBL" id="CAMXCT010003802">
    <property type="protein sequence ID" value="CAI4006341.1"/>
    <property type="molecule type" value="Genomic_DNA"/>
</dbReference>
<keyword evidence="7" id="KW-1185">Reference proteome</keyword>
<proteinExistence type="predicted"/>